<keyword evidence="7" id="KW-1185">Reference proteome</keyword>
<evidence type="ECO:0000256" key="3">
    <source>
        <dbReference type="ARBA" id="ARBA00023163"/>
    </source>
</evidence>
<keyword evidence="2 4" id="KW-0238">DNA-binding</keyword>
<feature type="DNA-binding region" description="H-T-H motif" evidence="4">
    <location>
        <begin position="29"/>
        <end position="48"/>
    </location>
</feature>
<dbReference type="PROSITE" id="PS50977">
    <property type="entry name" value="HTH_TETR_2"/>
    <property type="match status" value="1"/>
</dbReference>
<evidence type="ECO:0000313" key="7">
    <source>
        <dbReference type="Proteomes" id="UP000019150"/>
    </source>
</evidence>
<dbReference type="PANTHER" id="PTHR30055:SF238">
    <property type="entry name" value="MYCOFACTOCIN BIOSYNTHESIS TRANSCRIPTIONAL REGULATOR MFTR-RELATED"/>
    <property type="match status" value="1"/>
</dbReference>
<evidence type="ECO:0000313" key="6">
    <source>
        <dbReference type="EMBL" id="AHH18271.1"/>
    </source>
</evidence>
<dbReference type="GO" id="GO:0003700">
    <property type="term" value="F:DNA-binding transcription factor activity"/>
    <property type="evidence" value="ECO:0007669"/>
    <property type="project" value="TreeGrafter"/>
</dbReference>
<keyword evidence="1" id="KW-0805">Transcription regulation</keyword>
<dbReference type="Proteomes" id="UP000019150">
    <property type="component" value="Chromosome"/>
</dbReference>
<dbReference type="Pfam" id="PF00440">
    <property type="entry name" value="TetR_N"/>
    <property type="match status" value="1"/>
</dbReference>
<dbReference type="InterPro" id="IPR009057">
    <property type="entry name" value="Homeodomain-like_sf"/>
</dbReference>
<dbReference type="PANTHER" id="PTHR30055">
    <property type="entry name" value="HTH-TYPE TRANSCRIPTIONAL REGULATOR RUTR"/>
    <property type="match status" value="1"/>
</dbReference>
<dbReference type="InterPro" id="IPR050109">
    <property type="entry name" value="HTH-type_TetR-like_transc_reg"/>
</dbReference>
<dbReference type="PATRIC" id="fig|1415166.3.peg.3575"/>
<accession>W5TLZ7</accession>
<evidence type="ECO:0000256" key="4">
    <source>
        <dbReference type="PROSITE-ProRule" id="PRU00335"/>
    </source>
</evidence>
<sequence length="184" mass="20620">MDRRRSDTRERIRAVAMELFAEHGYDKTSLREIAERLGVTKAALYYHFRSKEDIVVSLSEDLRGGIDDIVAWARSEPPGRERSQQIVLRYGALLHGLGKSMVRFWTDNQSAFRALDIGAGLRYQFRVLADLVAEPQPSPLAVFHARQALLAVSWSLSMMGDLDLGDEDSNAAATGIALEILTRM</sequence>
<dbReference type="InterPro" id="IPR001647">
    <property type="entry name" value="HTH_TetR"/>
</dbReference>
<reference evidence="6 7" key="1">
    <citation type="journal article" date="2014" name="Appl. Environ. Microbiol.">
        <title>Insights into the Microbial Degradation of Rubber and Gutta-Percha by Analysis of the Complete Genome of Nocardia nova SH22a.</title>
        <authorList>
            <person name="Luo Q."/>
            <person name="Hiessl S."/>
            <person name="Poehlein A."/>
            <person name="Daniel R."/>
            <person name="Steinbuchel A."/>
        </authorList>
    </citation>
    <scope>NUCLEOTIDE SEQUENCE [LARGE SCALE GENOMIC DNA]</scope>
    <source>
        <strain evidence="6">SH22a</strain>
    </source>
</reference>
<gene>
    <name evidence="6" type="ORF">NONO_c34840</name>
</gene>
<organism evidence="6 7">
    <name type="scientific">Nocardia nova SH22a</name>
    <dbReference type="NCBI Taxonomy" id="1415166"/>
    <lineage>
        <taxon>Bacteria</taxon>
        <taxon>Bacillati</taxon>
        <taxon>Actinomycetota</taxon>
        <taxon>Actinomycetes</taxon>
        <taxon>Mycobacteriales</taxon>
        <taxon>Nocardiaceae</taxon>
        <taxon>Nocardia</taxon>
    </lineage>
</organism>
<evidence type="ECO:0000256" key="2">
    <source>
        <dbReference type="ARBA" id="ARBA00023125"/>
    </source>
</evidence>
<dbReference type="PRINTS" id="PR00455">
    <property type="entry name" value="HTHTETR"/>
</dbReference>
<evidence type="ECO:0000256" key="1">
    <source>
        <dbReference type="ARBA" id="ARBA00023015"/>
    </source>
</evidence>
<dbReference type="KEGG" id="nno:NONO_c34840"/>
<dbReference type="InterPro" id="IPR023772">
    <property type="entry name" value="DNA-bd_HTH_TetR-type_CS"/>
</dbReference>
<dbReference type="eggNOG" id="COG1309">
    <property type="taxonomic scope" value="Bacteria"/>
</dbReference>
<dbReference type="HOGENOM" id="CLU_083278_1_1_11"/>
<protein>
    <submittedName>
        <fullName evidence="6">Putative transcriptional regulator, TetR family</fullName>
    </submittedName>
</protein>
<feature type="domain" description="HTH tetR-type" evidence="5">
    <location>
        <begin position="6"/>
        <end position="66"/>
    </location>
</feature>
<dbReference type="AlphaFoldDB" id="W5TLZ7"/>
<dbReference type="OrthoDB" id="3186364at2"/>
<dbReference type="Gene3D" id="1.10.357.10">
    <property type="entry name" value="Tetracycline Repressor, domain 2"/>
    <property type="match status" value="1"/>
</dbReference>
<keyword evidence="3" id="KW-0804">Transcription</keyword>
<name>W5TLZ7_9NOCA</name>
<dbReference type="PROSITE" id="PS01081">
    <property type="entry name" value="HTH_TETR_1"/>
    <property type="match status" value="1"/>
</dbReference>
<evidence type="ECO:0000259" key="5">
    <source>
        <dbReference type="PROSITE" id="PS50977"/>
    </source>
</evidence>
<dbReference type="STRING" id="1415166.NONO_c34840"/>
<dbReference type="EMBL" id="CP006850">
    <property type="protein sequence ID" value="AHH18271.1"/>
    <property type="molecule type" value="Genomic_DNA"/>
</dbReference>
<proteinExistence type="predicted"/>
<dbReference type="SUPFAM" id="SSF46689">
    <property type="entry name" value="Homeodomain-like"/>
    <property type="match status" value="1"/>
</dbReference>
<dbReference type="RefSeq" id="WP_038550624.1">
    <property type="nucleotide sequence ID" value="NZ_CP006850.1"/>
</dbReference>
<dbReference type="GO" id="GO:0000976">
    <property type="term" value="F:transcription cis-regulatory region binding"/>
    <property type="evidence" value="ECO:0007669"/>
    <property type="project" value="TreeGrafter"/>
</dbReference>